<keyword evidence="3" id="KW-1185">Reference proteome</keyword>
<dbReference type="GO" id="GO:0016594">
    <property type="term" value="F:glycine binding"/>
    <property type="evidence" value="ECO:0007669"/>
    <property type="project" value="TreeGrafter"/>
</dbReference>
<evidence type="ECO:0000256" key="1">
    <source>
        <dbReference type="ARBA" id="ARBA00003788"/>
    </source>
</evidence>
<name>A0A398D8H5_9BACT</name>
<dbReference type="Gene3D" id="6.20.440.10">
    <property type="match status" value="1"/>
</dbReference>
<evidence type="ECO:0000313" key="2">
    <source>
        <dbReference type="EMBL" id="RIE08708.1"/>
    </source>
</evidence>
<accession>A0A398D8H5</accession>
<dbReference type="EC" id="1.4.4.2" evidence="2"/>
<dbReference type="PANTHER" id="PTHR11773:SF1">
    <property type="entry name" value="GLYCINE DEHYDROGENASE (DECARBOXYLATING), MITOCHONDRIAL"/>
    <property type="match status" value="1"/>
</dbReference>
<comment type="function">
    <text evidence="1">The glycine cleavage system catalyzes the degradation of glycine. The P protein binds the alpha-amino group of glycine through its pyridoxal phosphate cofactor; CO(2) is released and the remaining methylamine moiety is then transferred to the lipoamide cofactor of the H protein.</text>
</comment>
<dbReference type="InterPro" id="IPR015424">
    <property type="entry name" value="PyrdxlP-dep_Trfase"/>
</dbReference>
<dbReference type="EMBL" id="QXIT01000070">
    <property type="protein sequence ID" value="RIE08708.1"/>
    <property type="molecule type" value="Genomic_DNA"/>
</dbReference>
<dbReference type="Proteomes" id="UP000266260">
    <property type="component" value="Unassembled WGS sequence"/>
</dbReference>
<dbReference type="GO" id="GO:0004375">
    <property type="term" value="F:glycine dehydrogenase (decarboxylating) activity"/>
    <property type="evidence" value="ECO:0007669"/>
    <property type="project" value="UniProtKB-EC"/>
</dbReference>
<reference evidence="2 3" key="1">
    <citation type="submission" date="2018-09" db="EMBL/GenBank/DDBJ databases">
        <title>Discovery and Ecogenomic Context for Candidatus Cryosericales, a Global Caldiserica Order Active in Thawing Permafrost.</title>
        <authorList>
            <person name="Martinez M.A."/>
            <person name="Woodcroft B.J."/>
            <person name="Ignacio Espinoza J.C."/>
            <person name="Zayed A."/>
            <person name="Singleton C.M."/>
            <person name="Boyd J."/>
            <person name="Li Y.-F."/>
            <person name="Purvine S."/>
            <person name="Maughan H."/>
            <person name="Hodgkins S.B."/>
            <person name="Anderson D."/>
            <person name="Sederholm M."/>
            <person name="Temperton B."/>
            <person name="Saleska S.R."/>
            <person name="Tyson G.W."/>
            <person name="Rich V.I."/>
        </authorList>
    </citation>
    <scope>NUCLEOTIDE SEQUENCE [LARGE SCALE GENOMIC DNA]</scope>
    <source>
        <strain evidence="2 3">SMC6</strain>
    </source>
</reference>
<dbReference type="GO" id="GO:0005829">
    <property type="term" value="C:cytosol"/>
    <property type="evidence" value="ECO:0007669"/>
    <property type="project" value="TreeGrafter"/>
</dbReference>
<sequence>MTLFEKSVAGRSAFSFGFEEDRAVAERYVPEFARAAVKSLPQVAELDLVRHFTNLATKNYGVDTGFYPLGSCTMKYNPKINERMAADSRLTVRHPLDDSTDNQGILQMEFELKESLQEITG</sequence>
<dbReference type="GO" id="GO:0005960">
    <property type="term" value="C:glycine cleavage complex"/>
    <property type="evidence" value="ECO:0007669"/>
    <property type="project" value="TreeGrafter"/>
</dbReference>
<dbReference type="InterPro" id="IPR020581">
    <property type="entry name" value="GDC_P"/>
</dbReference>
<protein>
    <submittedName>
        <fullName evidence="2">Aminomethyl-transferring glycine dehydrogenase subunit GcvPB</fullName>
        <ecNumber evidence="2">1.4.4.2</ecNumber>
    </submittedName>
</protein>
<gene>
    <name evidence="2" type="ORF">SMC6_03875</name>
</gene>
<dbReference type="GO" id="GO:0030170">
    <property type="term" value="F:pyridoxal phosphate binding"/>
    <property type="evidence" value="ECO:0007669"/>
    <property type="project" value="TreeGrafter"/>
</dbReference>
<evidence type="ECO:0000313" key="3">
    <source>
        <dbReference type="Proteomes" id="UP000266260"/>
    </source>
</evidence>
<dbReference type="InterPro" id="IPR015421">
    <property type="entry name" value="PyrdxlP-dep_Trfase_major"/>
</dbReference>
<keyword evidence="2" id="KW-0560">Oxidoreductase</keyword>
<dbReference type="Gene3D" id="3.40.640.10">
    <property type="entry name" value="Type I PLP-dependent aspartate aminotransferase-like (Major domain)"/>
    <property type="match status" value="1"/>
</dbReference>
<dbReference type="SUPFAM" id="SSF53383">
    <property type="entry name" value="PLP-dependent transferases"/>
    <property type="match status" value="1"/>
</dbReference>
<feature type="non-terminal residue" evidence="2">
    <location>
        <position position="121"/>
    </location>
</feature>
<comment type="caution">
    <text evidence="2">The sequence shown here is derived from an EMBL/GenBank/DDBJ whole genome shotgun (WGS) entry which is preliminary data.</text>
</comment>
<dbReference type="AlphaFoldDB" id="A0A398D8H5"/>
<proteinExistence type="predicted"/>
<dbReference type="PANTHER" id="PTHR11773">
    <property type="entry name" value="GLYCINE DEHYDROGENASE, DECARBOXYLATING"/>
    <property type="match status" value="1"/>
</dbReference>
<organism evidence="2 3">
    <name type="scientific">Candidatus Cryosericum odellii</name>
    <dbReference type="NCBI Taxonomy" id="2290917"/>
    <lineage>
        <taxon>Bacteria</taxon>
        <taxon>Pseudomonadati</taxon>
        <taxon>Caldisericota/Cryosericota group</taxon>
        <taxon>Candidatus Cryosericota</taxon>
        <taxon>Candidatus Cryosericia</taxon>
        <taxon>Candidatus Cryosericales</taxon>
        <taxon>Candidatus Cryosericaceae</taxon>
        <taxon>Candidatus Cryosericum</taxon>
    </lineage>
</organism>
<dbReference type="GO" id="GO:0019464">
    <property type="term" value="P:glycine decarboxylation via glycine cleavage system"/>
    <property type="evidence" value="ECO:0007669"/>
    <property type="project" value="TreeGrafter"/>
</dbReference>